<protein>
    <submittedName>
        <fullName evidence="3">Nitrogen fixation protein NifU</fullName>
    </submittedName>
</protein>
<dbReference type="GO" id="GO:0051536">
    <property type="term" value="F:iron-sulfur cluster binding"/>
    <property type="evidence" value="ECO:0007669"/>
    <property type="project" value="InterPro"/>
</dbReference>
<name>A0A0Q4B339_9BACT</name>
<reference evidence="3" key="1">
    <citation type="submission" date="2015-08" db="EMBL/GenBank/DDBJ databases">
        <title>Candidatus Bacteriodes Periocalifornicus.</title>
        <authorList>
            <person name="McLean J.S."/>
            <person name="Kelley S."/>
        </authorList>
    </citation>
    <scope>NUCLEOTIDE SEQUENCE [LARGE SCALE GENOMIC DNA]</scope>
    <source>
        <strain evidence="3">12B</strain>
    </source>
</reference>
<gene>
    <name evidence="3" type="ORF">AL399_07790</name>
</gene>
<comment type="caution">
    <text evidence="3">The sequence shown here is derived from an EMBL/GenBank/DDBJ whole genome shotgun (WGS) entry which is preliminary data.</text>
</comment>
<evidence type="ECO:0000259" key="2">
    <source>
        <dbReference type="Pfam" id="PF01106"/>
    </source>
</evidence>
<organism evidence="3 4">
    <name type="scientific">Candidatus [Bacteroides] periocalifornicus</name>
    <dbReference type="NCBI Taxonomy" id="1702214"/>
    <lineage>
        <taxon>Bacteria</taxon>
        <taxon>Pseudomonadati</taxon>
        <taxon>Bacteroidota</taxon>
    </lineage>
</organism>
<dbReference type="Proteomes" id="UP000054172">
    <property type="component" value="Unassembled WGS sequence"/>
</dbReference>
<dbReference type="GO" id="GO:0016226">
    <property type="term" value="P:iron-sulfur cluster assembly"/>
    <property type="evidence" value="ECO:0007669"/>
    <property type="project" value="InterPro"/>
</dbReference>
<accession>A0A0Q4B339</accession>
<dbReference type="AlphaFoldDB" id="A0A0Q4B339"/>
<proteinExistence type="inferred from homology"/>
<dbReference type="InterPro" id="IPR034904">
    <property type="entry name" value="FSCA_dom_sf"/>
</dbReference>
<dbReference type="GO" id="GO:0005506">
    <property type="term" value="F:iron ion binding"/>
    <property type="evidence" value="ECO:0007669"/>
    <property type="project" value="InterPro"/>
</dbReference>
<sequence>MVTPEITARVEQALALIRPYLVNDGGNLVLERITDDLVVHVRLEGACGTCPFSTMTMRNGVKESVMRSVPEIQDVIAIEATADC</sequence>
<dbReference type="InterPro" id="IPR001075">
    <property type="entry name" value="NIF_FeS_clus_asmbl_NifU_C"/>
</dbReference>
<comment type="similarity">
    <text evidence="1">Belongs to the NifU family.</text>
</comment>
<evidence type="ECO:0000256" key="1">
    <source>
        <dbReference type="ARBA" id="ARBA00006420"/>
    </source>
</evidence>
<dbReference type="PANTHER" id="PTHR11178:SF25">
    <property type="entry name" value="NIFU-LIKE PROTEIN 3, CHLOROPLASTIC"/>
    <property type="match status" value="1"/>
</dbReference>
<dbReference type="STRING" id="1702214.AL399_07790"/>
<evidence type="ECO:0000313" key="3">
    <source>
        <dbReference type="EMBL" id="KQM08357.1"/>
    </source>
</evidence>
<evidence type="ECO:0000313" key="4">
    <source>
        <dbReference type="Proteomes" id="UP000054172"/>
    </source>
</evidence>
<dbReference type="EMBL" id="LIIK01000043">
    <property type="protein sequence ID" value="KQM08357.1"/>
    <property type="molecule type" value="Genomic_DNA"/>
</dbReference>
<dbReference type="Pfam" id="PF01106">
    <property type="entry name" value="NifU"/>
    <property type="match status" value="1"/>
</dbReference>
<feature type="domain" description="NIF system FeS cluster assembly NifU C-terminal" evidence="2">
    <location>
        <begin position="10"/>
        <end position="76"/>
    </location>
</feature>
<dbReference type="PANTHER" id="PTHR11178">
    <property type="entry name" value="IRON-SULFUR CLUSTER SCAFFOLD PROTEIN NFU-RELATED"/>
    <property type="match status" value="1"/>
</dbReference>
<dbReference type="PATRIC" id="fig|1702214.3.peg.1402"/>
<dbReference type="Gene3D" id="3.30.300.130">
    <property type="entry name" value="Fe-S cluster assembly (FSCA)"/>
    <property type="match status" value="1"/>
</dbReference>
<keyword evidence="4" id="KW-1185">Reference proteome</keyword>
<dbReference type="SUPFAM" id="SSF117916">
    <property type="entry name" value="Fe-S cluster assembly (FSCA) domain-like"/>
    <property type="match status" value="1"/>
</dbReference>